<sequence>MIHVSEDRSQAEGRWLCGLAQQRTALKTGKQTVMDRWASHGAEQPGWQSDGKQQRRILIGILALRVKPMSKSPGQQ</sequence>
<proteinExistence type="predicted"/>
<reference evidence="1 2" key="1">
    <citation type="journal article" date="2023" name="Mol. Biol. Evol.">
        <title>Genomics of Secondarily Temperate Adaptation in the Only Non-Antarctic Icefish.</title>
        <authorList>
            <person name="Rivera-Colon A.G."/>
            <person name="Rayamajhi N."/>
            <person name="Minhas B.F."/>
            <person name="Madrigal G."/>
            <person name="Bilyk K.T."/>
            <person name="Yoon V."/>
            <person name="Hune M."/>
            <person name="Gregory S."/>
            <person name="Cheng C.H.C."/>
            <person name="Catchen J.M."/>
        </authorList>
    </citation>
    <scope>NUCLEOTIDE SEQUENCE [LARGE SCALE GENOMIC DNA]</scope>
    <source>
        <strain evidence="1">JC2023a</strain>
    </source>
</reference>
<dbReference type="AlphaFoldDB" id="A0AAN8H790"/>
<gene>
    <name evidence="1" type="ORF">CesoFtcFv8_006567</name>
</gene>
<comment type="caution">
    <text evidence="1">The sequence shown here is derived from an EMBL/GenBank/DDBJ whole genome shotgun (WGS) entry which is preliminary data.</text>
</comment>
<organism evidence="1 2">
    <name type="scientific">Champsocephalus esox</name>
    <name type="common">pike icefish</name>
    <dbReference type="NCBI Taxonomy" id="159716"/>
    <lineage>
        <taxon>Eukaryota</taxon>
        <taxon>Metazoa</taxon>
        <taxon>Chordata</taxon>
        <taxon>Craniata</taxon>
        <taxon>Vertebrata</taxon>
        <taxon>Euteleostomi</taxon>
        <taxon>Actinopterygii</taxon>
        <taxon>Neopterygii</taxon>
        <taxon>Teleostei</taxon>
        <taxon>Neoteleostei</taxon>
        <taxon>Acanthomorphata</taxon>
        <taxon>Eupercaria</taxon>
        <taxon>Perciformes</taxon>
        <taxon>Notothenioidei</taxon>
        <taxon>Channichthyidae</taxon>
        <taxon>Champsocephalus</taxon>
    </lineage>
</organism>
<dbReference type="Proteomes" id="UP001335648">
    <property type="component" value="Unassembled WGS sequence"/>
</dbReference>
<evidence type="ECO:0000313" key="2">
    <source>
        <dbReference type="Proteomes" id="UP001335648"/>
    </source>
</evidence>
<dbReference type="EMBL" id="JAULUE010002050">
    <property type="protein sequence ID" value="KAK5905061.1"/>
    <property type="molecule type" value="Genomic_DNA"/>
</dbReference>
<name>A0AAN8H790_9TELE</name>
<keyword evidence="2" id="KW-1185">Reference proteome</keyword>
<protein>
    <submittedName>
        <fullName evidence="1">Uncharacterized protein</fullName>
    </submittedName>
</protein>
<accession>A0AAN8H790</accession>
<evidence type="ECO:0000313" key="1">
    <source>
        <dbReference type="EMBL" id="KAK5905061.1"/>
    </source>
</evidence>